<feature type="coiled-coil region" evidence="1">
    <location>
        <begin position="325"/>
        <end position="359"/>
    </location>
</feature>
<name>A0A1X2GSC3_9FUNG</name>
<dbReference type="SUPFAM" id="SSF140361">
    <property type="entry name" value="MIT domain-like"/>
    <property type="match status" value="1"/>
</dbReference>
<evidence type="ECO:0000256" key="1">
    <source>
        <dbReference type="SAM" id="Coils"/>
    </source>
</evidence>
<dbReference type="Gene3D" id="1.20.58.80">
    <property type="entry name" value="Phosphotransferase system, lactose/cellobiose-type IIA subunit"/>
    <property type="match status" value="1"/>
</dbReference>
<gene>
    <name evidence="2" type="ORF">DM01DRAFT_1158766</name>
</gene>
<dbReference type="EMBL" id="MCGT01000004">
    <property type="protein sequence ID" value="ORX60363.1"/>
    <property type="molecule type" value="Genomic_DNA"/>
</dbReference>
<keyword evidence="1" id="KW-0175">Coiled coil</keyword>
<organism evidence="2 3">
    <name type="scientific">Hesseltinella vesiculosa</name>
    <dbReference type="NCBI Taxonomy" id="101127"/>
    <lineage>
        <taxon>Eukaryota</taxon>
        <taxon>Fungi</taxon>
        <taxon>Fungi incertae sedis</taxon>
        <taxon>Mucoromycota</taxon>
        <taxon>Mucoromycotina</taxon>
        <taxon>Mucoromycetes</taxon>
        <taxon>Mucorales</taxon>
        <taxon>Cunninghamellaceae</taxon>
        <taxon>Hesseltinella</taxon>
    </lineage>
</organism>
<dbReference type="Proteomes" id="UP000242146">
    <property type="component" value="Unassembled WGS sequence"/>
</dbReference>
<protein>
    <recommendedName>
        <fullName evidence="4">MIT domain-containing protein</fullName>
    </recommendedName>
</protein>
<evidence type="ECO:0000313" key="3">
    <source>
        <dbReference type="Proteomes" id="UP000242146"/>
    </source>
</evidence>
<evidence type="ECO:0000313" key="2">
    <source>
        <dbReference type="EMBL" id="ORX60363.1"/>
    </source>
</evidence>
<feature type="coiled-coil region" evidence="1">
    <location>
        <begin position="241"/>
        <end position="268"/>
    </location>
</feature>
<reference evidence="2 3" key="1">
    <citation type="submission" date="2016-07" db="EMBL/GenBank/DDBJ databases">
        <title>Pervasive Adenine N6-methylation of Active Genes in Fungi.</title>
        <authorList>
            <consortium name="DOE Joint Genome Institute"/>
            <person name="Mondo S.J."/>
            <person name="Dannebaum R.O."/>
            <person name="Kuo R.C."/>
            <person name="Labutti K."/>
            <person name="Haridas S."/>
            <person name="Kuo A."/>
            <person name="Salamov A."/>
            <person name="Ahrendt S.R."/>
            <person name="Lipzen A."/>
            <person name="Sullivan W."/>
            <person name="Andreopoulos W.B."/>
            <person name="Clum A."/>
            <person name="Lindquist E."/>
            <person name="Daum C."/>
            <person name="Ramamoorthy G.K."/>
            <person name="Gryganskyi A."/>
            <person name="Culley D."/>
            <person name="Magnuson J.K."/>
            <person name="James T.Y."/>
            <person name="O'Malley M.A."/>
            <person name="Stajich J.E."/>
            <person name="Spatafora J.W."/>
            <person name="Visel A."/>
            <person name="Grigoriev I.V."/>
        </authorList>
    </citation>
    <scope>NUCLEOTIDE SEQUENCE [LARGE SCALE GENOMIC DNA]</scope>
    <source>
        <strain evidence="2 3">NRRL 3301</strain>
    </source>
</reference>
<dbReference type="PANTHER" id="PTHR40130">
    <property type="entry name" value="EXPRESSED PROTEIN"/>
    <property type="match status" value="1"/>
</dbReference>
<accession>A0A1X2GSC3</accession>
<dbReference type="STRING" id="101127.A0A1X2GSC3"/>
<comment type="caution">
    <text evidence="2">The sequence shown here is derived from an EMBL/GenBank/DDBJ whole genome shotgun (WGS) entry which is preliminary data.</text>
</comment>
<keyword evidence="3" id="KW-1185">Reference proteome</keyword>
<proteinExistence type="predicted"/>
<dbReference type="PANTHER" id="PTHR40130:SF1">
    <property type="entry name" value="SPINDLE POLE BODY-ASSOCIATED PROTEIN CUT12 DOMAIN-CONTAINING PROTEIN"/>
    <property type="match status" value="1"/>
</dbReference>
<evidence type="ECO:0008006" key="4">
    <source>
        <dbReference type="Google" id="ProtNLM"/>
    </source>
</evidence>
<sequence length="381" mass="43369">MNSEAPINSGHAFANAAEEYEEQELWLQAAQSHENAANQFQLALQYTEDNEAAKTIRLLVANHTRRAREIQRKWQKLKVEQRSTSATLGSHTHNDPMMDHVRQMNMQGLLAALPPNQESMALSVKRGESSQHGTIGESYALLSPQEEEDDASDPFNRFLKVVETLMDQLSNPVAFASAPLHEDDMPTPYQQRMLAGDPPPTEDTNIMSESFFIVPDHPETTTPTVSARLSNHEDPDLKTENTQLKHQVEQLTRRLRSLEKTAEESHMLKSSILQFRNDVHRQAKRIMQSHDPASLRASSAALTNSAIQSTIHSQPRPSVTNGTTTAELVTRMKDLEDENRRLRDQIDKQQLLMNKYRERWEKLKESAKKRRSQPAETVRII</sequence>
<dbReference type="OrthoDB" id="3197614at2759"/>
<dbReference type="AlphaFoldDB" id="A0A1X2GSC3"/>